<gene>
    <name evidence="3" type="ORF">KI387_010446</name>
</gene>
<feature type="non-terminal residue" evidence="3">
    <location>
        <position position="1"/>
    </location>
</feature>
<sequence length="79" mass="8715">LREGIPIGESGPSGLPTVPWGMQAILEYFKQHYGNPPIIIYENGYATVNIESLPLSDALNDQPKVNYLHSYLESLLSAI</sequence>
<dbReference type="EMBL" id="JAHRHJ020000008">
    <property type="protein sequence ID" value="KAH9306042.1"/>
    <property type="molecule type" value="Genomic_DNA"/>
</dbReference>
<evidence type="ECO:0000313" key="4">
    <source>
        <dbReference type="Proteomes" id="UP000824469"/>
    </source>
</evidence>
<accession>A0AA38FL58</accession>
<dbReference type="OMA" id="PTRCCAL"/>
<evidence type="ECO:0000256" key="2">
    <source>
        <dbReference type="RuleBase" id="RU003690"/>
    </source>
</evidence>
<dbReference type="PANTHER" id="PTHR10353:SF29">
    <property type="entry name" value="BETA-GLUCOSIDASE 11"/>
    <property type="match status" value="1"/>
</dbReference>
<keyword evidence="4" id="KW-1185">Reference proteome</keyword>
<feature type="non-terminal residue" evidence="3">
    <location>
        <position position="79"/>
    </location>
</feature>
<reference evidence="3 4" key="1">
    <citation type="journal article" date="2021" name="Nat. Plants">
        <title>The Taxus genome provides insights into paclitaxel biosynthesis.</title>
        <authorList>
            <person name="Xiong X."/>
            <person name="Gou J."/>
            <person name="Liao Q."/>
            <person name="Li Y."/>
            <person name="Zhou Q."/>
            <person name="Bi G."/>
            <person name="Li C."/>
            <person name="Du R."/>
            <person name="Wang X."/>
            <person name="Sun T."/>
            <person name="Guo L."/>
            <person name="Liang H."/>
            <person name="Lu P."/>
            <person name="Wu Y."/>
            <person name="Zhang Z."/>
            <person name="Ro D.K."/>
            <person name="Shang Y."/>
            <person name="Huang S."/>
            <person name="Yan J."/>
        </authorList>
    </citation>
    <scope>NUCLEOTIDE SEQUENCE [LARGE SCALE GENOMIC DNA]</scope>
    <source>
        <strain evidence="3">Ta-2019</strain>
    </source>
</reference>
<evidence type="ECO:0000313" key="3">
    <source>
        <dbReference type="EMBL" id="KAH9306042.1"/>
    </source>
</evidence>
<name>A0AA38FL58_TAXCH</name>
<dbReference type="Proteomes" id="UP000824469">
    <property type="component" value="Unassembled WGS sequence"/>
</dbReference>
<dbReference type="InterPro" id="IPR001360">
    <property type="entry name" value="Glyco_hydro_1"/>
</dbReference>
<comment type="caution">
    <text evidence="3">The sequence shown here is derived from an EMBL/GenBank/DDBJ whole genome shotgun (WGS) entry which is preliminary data.</text>
</comment>
<dbReference type="SUPFAM" id="SSF51445">
    <property type="entry name" value="(Trans)glycosidases"/>
    <property type="match status" value="1"/>
</dbReference>
<dbReference type="PANTHER" id="PTHR10353">
    <property type="entry name" value="GLYCOSYL HYDROLASE"/>
    <property type="match status" value="1"/>
</dbReference>
<dbReference type="Pfam" id="PF00232">
    <property type="entry name" value="Glyco_hydro_1"/>
    <property type="match status" value="1"/>
</dbReference>
<comment type="similarity">
    <text evidence="1 2">Belongs to the glycosyl hydrolase 1 family.</text>
</comment>
<protein>
    <recommendedName>
        <fullName evidence="5">Beta-glucosidase</fullName>
    </recommendedName>
</protein>
<proteinExistence type="inferred from homology"/>
<dbReference type="GO" id="GO:0005975">
    <property type="term" value="P:carbohydrate metabolic process"/>
    <property type="evidence" value="ECO:0007669"/>
    <property type="project" value="InterPro"/>
</dbReference>
<organism evidence="3 4">
    <name type="scientific">Taxus chinensis</name>
    <name type="common">Chinese yew</name>
    <name type="synonym">Taxus wallichiana var. chinensis</name>
    <dbReference type="NCBI Taxonomy" id="29808"/>
    <lineage>
        <taxon>Eukaryota</taxon>
        <taxon>Viridiplantae</taxon>
        <taxon>Streptophyta</taxon>
        <taxon>Embryophyta</taxon>
        <taxon>Tracheophyta</taxon>
        <taxon>Spermatophyta</taxon>
        <taxon>Pinopsida</taxon>
        <taxon>Pinidae</taxon>
        <taxon>Conifers II</taxon>
        <taxon>Cupressales</taxon>
        <taxon>Taxaceae</taxon>
        <taxon>Taxus</taxon>
    </lineage>
</organism>
<evidence type="ECO:0000256" key="1">
    <source>
        <dbReference type="ARBA" id="ARBA00010838"/>
    </source>
</evidence>
<dbReference type="GO" id="GO:0008422">
    <property type="term" value="F:beta-glucosidase activity"/>
    <property type="evidence" value="ECO:0007669"/>
    <property type="project" value="TreeGrafter"/>
</dbReference>
<dbReference type="Gene3D" id="3.20.20.80">
    <property type="entry name" value="Glycosidases"/>
    <property type="match status" value="1"/>
</dbReference>
<dbReference type="AlphaFoldDB" id="A0AA38FL58"/>
<dbReference type="InterPro" id="IPR017853">
    <property type="entry name" value="GH"/>
</dbReference>
<evidence type="ECO:0008006" key="5">
    <source>
        <dbReference type="Google" id="ProtNLM"/>
    </source>
</evidence>